<dbReference type="EMBL" id="JAXCLW010000002">
    <property type="protein sequence ID" value="MDY0883192.1"/>
    <property type="molecule type" value="Genomic_DNA"/>
</dbReference>
<dbReference type="Gene3D" id="3.40.50.12580">
    <property type="match status" value="1"/>
</dbReference>
<dbReference type="InterPro" id="IPR043148">
    <property type="entry name" value="TagF_C"/>
</dbReference>
<name>A0ABU5EBD4_9PROT</name>
<organism evidence="1 2">
    <name type="scientific">Dongia soli</name>
    <dbReference type="NCBI Taxonomy" id="600628"/>
    <lineage>
        <taxon>Bacteria</taxon>
        <taxon>Pseudomonadati</taxon>
        <taxon>Pseudomonadota</taxon>
        <taxon>Alphaproteobacteria</taxon>
        <taxon>Rhodospirillales</taxon>
        <taxon>Dongiaceae</taxon>
        <taxon>Dongia</taxon>
    </lineage>
</organism>
<sequence length="460" mass="51552">MVAPQPILYMPMEIASRELDSRLLLATLAVARGYEVVLGQKWLIERNIERMPPGLYLSKTLTQRDGLTMAKAKSLGYLVAAIDEELPGLFMSSSQLRWMSQEAVDATDLLFVAGDGNSAAVAERFPTATSRIVQAANPRWDLLRADLRDIYADEVSELRRRYGRFILINTNLGFTNCEKGDVATIIRDQERLGKLDLKNPDHAAYVQSIISMEEANRAAIEALLKELPSRFPNHRIILRPHPSEALEVWKKIGAEHPQIEVIREGPAVVWIMAADLLIHTNCTTGVEALALDKPAICLMPSDSPANERYLSNRVNPIGRNVREALDLAAKVLQPNGHKFYTDDMLSLFRQAMSYDQSKLGAETILNSISSRLAPISKPSVMTLWRPKTRYRWCIRDKNVRGILMPQLDEVAIRNKLATFARLLHVKPPAYVSEAGSKVLLVSNSQLPLGTRCRRALGWLI</sequence>
<evidence type="ECO:0008006" key="3">
    <source>
        <dbReference type="Google" id="ProtNLM"/>
    </source>
</evidence>
<comment type="caution">
    <text evidence="1">The sequence shown here is derived from an EMBL/GenBank/DDBJ whole genome shotgun (WGS) entry which is preliminary data.</text>
</comment>
<evidence type="ECO:0000313" key="1">
    <source>
        <dbReference type="EMBL" id="MDY0883192.1"/>
    </source>
</evidence>
<reference evidence="1 2" key="1">
    <citation type="journal article" date="2016" name="Antonie Van Leeuwenhoek">
        <title>Dongia soli sp. nov., isolated from soil from Dokdo, Korea.</title>
        <authorList>
            <person name="Kim D.U."/>
            <person name="Lee H."/>
            <person name="Kim H."/>
            <person name="Kim S.G."/>
            <person name="Ka J.O."/>
        </authorList>
    </citation>
    <scope>NUCLEOTIDE SEQUENCE [LARGE SCALE GENOMIC DNA]</scope>
    <source>
        <strain evidence="1 2">D78</strain>
    </source>
</reference>
<dbReference type="SUPFAM" id="SSF53756">
    <property type="entry name" value="UDP-Glycosyltransferase/glycogen phosphorylase"/>
    <property type="match status" value="1"/>
</dbReference>
<evidence type="ECO:0000313" key="2">
    <source>
        <dbReference type="Proteomes" id="UP001279642"/>
    </source>
</evidence>
<dbReference type="Proteomes" id="UP001279642">
    <property type="component" value="Unassembled WGS sequence"/>
</dbReference>
<accession>A0ABU5EBD4</accession>
<dbReference type="NCBIfam" id="TIGR04396">
    <property type="entry name" value="surf_polysacc"/>
    <property type="match status" value="1"/>
</dbReference>
<keyword evidence="2" id="KW-1185">Reference proteome</keyword>
<dbReference type="InterPro" id="IPR030906">
    <property type="entry name" value="Surf_polysacc"/>
</dbReference>
<dbReference type="RefSeq" id="WP_320508237.1">
    <property type="nucleotide sequence ID" value="NZ_JAXCLW010000002.1"/>
</dbReference>
<protein>
    <recommendedName>
        <fullName evidence="3">Surface carbohydrate biosynthesis protein</fullName>
    </recommendedName>
</protein>
<gene>
    <name evidence="1" type="ORF">SMD27_10080</name>
</gene>
<proteinExistence type="predicted"/>